<dbReference type="GeneID" id="54564327"/>
<dbReference type="EMBL" id="ML993579">
    <property type="protein sequence ID" value="KAF2173932.1"/>
    <property type="molecule type" value="Genomic_DNA"/>
</dbReference>
<evidence type="ECO:0000313" key="2">
    <source>
        <dbReference type="EMBL" id="KAF2173932.1"/>
    </source>
</evidence>
<feature type="region of interest" description="Disordered" evidence="1">
    <location>
        <begin position="128"/>
        <end position="149"/>
    </location>
</feature>
<name>A0A6A6D6S1_ZASCE</name>
<evidence type="ECO:0000256" key="1">
    <source>
        <dbReference type="SAM" id="MobiDB-lite"/>
    </source>
</evidence>
<dbReference type="Proteomes" id="UP000799537">
    <property type="component" value="Unassembled WGS sequence"/>
</dbReference>
<keyword evidence="3" id="KW-1185">Reference proteome</keyword>
<dbReference type="RefSeq" id="XP_033674821.1">
    <property type="nucleotide sequence ID" value="XM_033811055.1"/>
</dbReference>
<feature type="region of interest" description="Disordered" evidence="1">
    <location>
        <begin position="1"/>
        <end position="57"/>
    </location>
</feature>
<protein>
    <submittedName>
        <fullName evidence="2">Uncharacterized protein</fullName>
    </submittedName>
</protein>
<accession>A0A6A6D6S1</accession>
<dbReference type="OrthoDB" id="10684231at2759"/>
<proteinExistence type="predicted"/>
<sequence length="351" mass="37488">MAGNRPSIGESSHRGSIGGSSHRGSIGGGTPGLPHGGTPGPSGFATPGGTTRLPGGSLPNSAAWLSMKNPDLLSASERVLHNNQMMLAYMINQTTQALNDTMGRSGNMFSVQIEAGFINRRQKANECATGSRAASKEPVTAEETETQQRDEEIIEELQNDPVIKSHTRDFLQRALGASDKTALCWRAGKPAEKEAADFLKILQTAVVEEQKSIEEHIANAMDENEDPPQPVLQMMQSKILKLSKGDKGGLVRWYNQSVVQNDLGGKGKRGAPTKKDAQGGKAGKGAEGSKAGKGAEGSKAAGKKRKAEVEAEDEDEDEEEDTSRHSKRQRPGSRKSTNVIDEDEESEDGSE</sequence>
<gene>
    <name evidence="2" type="ORF">M409DRAFT_48839</name>
</gene>
<feature type="compositionally biased region" description="Acidic residues" evidence="1">
    <location>
        <begin position="310"/>
        <end position="321"/>
    </location>
</feature>
<feature type="region of interest" description="Disordered" evidence="1">
    <location>
        <begin position="261"/>
        <end position="351"/>
    </location>
</feature>
<dbReference type="AlphaFoldDB" id="A0A6A6D6S1"/>
<reference evidence="2" key="1">
    <citation type="journal article" date="2020" name="Stud. Mycol.">
        <title>101 Dothideomycetes genomes: a test case for predicting lifestyles and emergence of pathogens.</title>
        <authorList>
            <person name="Haridas S."/>
            <person name="Albert R."/>
            <person name="Binder M."/>
            <person name="Bloem J."/>
            <person name="Labutti K."/>
            <person name="Salamov A."/>
            <person name="Andreopoulos B."/>
            <person name="Baker S."/>
            <person name="Barry K."/>
            <person name="Bills G."/>
            <person name="Bluhm B."/>
            <person name="Cannon C."/>
            <person name="Castanera R."/>
            <person name="Culley D."/>
            <person name="Daum C."/>
            <person name="Ezra D."/>
            <person name="Gonzalez J."/>
            <person name="Henrissat B."/>
            <person name="Kuo A."/>
            <person name="Liang C."/>
            <person name="Lipzen A."/>
            <person name="Lutzoni F."/>
            <person name="Magnuson J."/>
            <person name="Mondo S."/>
            <person name="Nolan M."/>
            <person name="Ohm R."/>
            <person name="Pangilinan J."/>
            <person name="Park H.-J."/>
            <person name="Ramirez L."/>
            <person name="Alfaro M."/>
            <person name="Sun H."/>
            <person name="Tritt A."/>
            <person name="Yoshinaga Y."/>
            <person name="Zwiers L.-H."/>
            <person name="Turgeon B."/>
            <person name="Goodwin S."/>
            <person name="Spatafora J."/>
            <person name="Crous P."/>
            <person name="Grigoriev I."/>
        </authorList>
    </citation>
    <scope>NUCLEOTIDE SEQUENCE</scope>
    <source>
        <strain evidence="2">ATCC 36951</strain>
    </source>
</reference>
<organism evidence="2 3">
    <name type="scientific">Zasmidium cellare ATCC 36951</name>
    <dbReference type="NCBI Taxonomy" id="1080233"/>
    <lineage>
        <taxon>Eukaryota</taxon>
        <taxon>Fungi</taxon>
        <taxon>Dikarya</taxon>
        <taxon>Ascomycota</taxon>
        <taxon>Pezizomycotina</taxon>
        <taxon>Dothideomycetes</taxon>
        <taxon>Dothideomycetidae</taxon>
        <taxon>Mycosphaerellales</taxon>
        <taxon>Mycosphaerellaceae</taxon>
        <taxon>Zasmidium</taxon>
    </lineage>
</organism>
<evidence type="ECO:0000313" key="3">
    <source>
        <dbReference type="Proteomes" id="UP000799537"/>
    </source>
</evidence>
<feature type="compositionally biased region" description="Acidic residues" evidence="1">
    <location>
        <begin position="340"/>
        <end position="351"/>
    </location>
</feature>
<feature type="compositionally biased region" description="Gly residues" evidence="1">
    <location>
        <begin position="25"/>
        <end position="40"/>
    </location>
</feature>